<dbReference type="AlphaFoldDB" id="A0A9W9GAQ8"/>
<evidence type="ECO:0000313" key="4">
    <source>
        <dbReference type="EMBL" id="KAJ5114545.1"/>
    </source>
</evidence>
<reference evidence="4" key="2">
    <citation type="journal article" date="2023" name="IMA Fungus">
        <title>Comparative genomic study of the Penicillium genus elucidates a diverse pangenome and 15 lateral gene transfer events.</title>
        <authorList>
            <person name="Petersen C."/>
            <person name="Sorensen T."/>
            <person name="Nielsen M.R."/>
            <person name="Sondergaard T.E."/>
            <person name="Sorensen J.L."/>
            <person name="Fitzpatrick D.A."/>
            <person name="Frisvad J.C."/>
            <person name="Nielsen K.L."/>
        </authorList>
    </citation>
    <scope>NUCLEOTIDE SEQUENCE</scope>
    <source>
        <strain evidence="4">IBT 34128</strain>
    </source>
</reference>
<keyword evidence="3" id="KW-0560">Oxidoreductase</keyword>
<evidence type="ECO:0000256" key="1">
    <source>
        <dbReference type="ARBA" id="ARBA00006484"/>
    </source>
</evidence>
<dbReference type="Pfam" id="PF00106">
    <property type="entry name" value="adh_short"/>
    <property type="match status" value="1"/>
</dbReference>
<keyword evidence="2" id="KW-0521">NADP</keyword>
<evidence type="ECO:0000313" key="5">
    <source>
        <dbReference type="Proteomes" id="UP001141434"/>
    </source>
</evidence>
<comment type="caution">
    <text evidence="4">The sequence shown here is derived from an EMBL/GenBank/DDBJ whole genome shotgun (WGS) entry which is preliminary data.</text>
</comment>
<reference evidence="4" key="1">
    <citation type="submission" date="2022-11" db="EMBL/GenBank/DDBJ databases">
        <authorList>
            <person name="Petersen C."/>
        </authorList>
    </citation>
    <scope>NUCLEOTIDE SEQUENCE</scope>
    <source>
        <strain evidence="4">IBT 34128</strain>
    </source>
</reference>
<dbReference type="GeneID" id="81390056"/>
<proteinExistence type="inferred from homology"/>
<dbReference type="OrthoDB" id="191139at2759"/>
<dbReference type="InterPro" id="IPR002347">
    <property type="entry name" value="SDR_fam"/>
</dbReference>
<protein>
    <submittedName>
        <fullName evidence="4">Uncharacterized protein</fullName>
    </submittedName>
</protein>
<sequence length="364" mass="40266">MSDLFKSDSVGTGVVEMFPARVKHKTFLLAGLVRGDLAATTADALAHGGAGAIIFTGYSQPELQPVIDHINRKHPKVKIIFITADTGSLASIQEAAAIVKKLTVPIDGIIGFPTVMAAPWETTADGIESQFQRNYLCHFLLVNLLLPTMSPESRVVLITTSIRREALAPNWEDVDKTSESEEAYHPLDGYAQSMFANILFVKLLARVGADRSIAAFSANPGNTKTNVQTHVSPEEVSSWLQRKKEGMFETLPSIYPRDYKPGSDGASHSKLARICPSSCSKHPNPWRRAVRPFFVDCWTRYSKVRGLRDQHIHKTYRHSSDQSGAFLDNCQVLSLPHLDFPEGEDSAKVLWTCSEELVRAYLEA</sequence>
<dbReference type="Gene3D" id="3.40.50.720">
    <property type="entry name" value="NAD(P)-binding Rossmann-like Domain"/>
    <property type="match status" value="1"/>
</dbReference>
<keyword evidence="5" id="KW-1185">Reference proteome</keyword>
<comment type="similarity">
    <text evidence="1">Belongs to the short-chain dehydrogenases/reductases (SDR) family.</text>
</comment>
<evidence type="ECO:0000256" key="3">
    <source>
        <dbReference type="ARBA" id="ARBA00023002"/>
    </source>
</evidence>
<dbReference type="RefSeq" id="XP_056515738.1">
    <property type="nucleotide sequence ID" value="XM_056650888.1"/>
</dbReference>
<dbReference type="PANTHER" id="PTHR24320">
    <property type="entry name" value="RETINOL DEHYDROGENASE"/>
    <property type="match status" value="1"/>
</dbReference>
<dbReference type="SUPFAM" id="SSF51735">
    <property type="entry name" value="NAD(P)-binding Rossmann-fold domains"/>
    <property type="match status" value="1"/>
</dbReference>
<organism evidence="4 5">
    <name type="scientific">Penicillium alfredii</name>
    <dbReference type="NCBI Taxonomy" id="1506179"/>
    <lineage>
        <taxon>Eukaryota</taxon>
        <taxon>Fungi</taxon>
        <taxon>Dikarya</taxon>
        <taxon>Ascomycota</taxon>
        <taxon>Pezizomycotina</taxon>
        <taxon>Eurotiomycetes</taxon>
        <taxon>Eurotiomycetidae</taxon>
        <taxon>Eurotiales</taxon>
        <taxon>Aspergillaceae</taxon>
        <taxon>Penicillium</taxon>
    </lineage>
</organism>
<accession>A0A9W9GAQ8</accession>
<dbReference type="GO" id="GO:0016491">
    <property type="term" value="F:oxidoreductase activity"/>
    <property type="evidence" value="ECO:0007669"/>
    <property type="project" value="UniProtKB-KW"/>
</dbReference>
<dbReference type="EMBL" id="JAPMSZ010000001">
    <property type="protein sequence ID" value="KAJ5114545.1"/>
    <property type="molecule type" value="Genomic_DNA"/>
</dbReference>
<dbReference type="InterPro" id="IPR036291">
    <property type="entry name" value="NAD(P)-bd_dom_sf"/>
</dbReference>
<dbReference type="Proteomes" id="UP001141434">
    <property type="component" value="Unassembled WGS sequence"/>
</dbReference>
<gene>
    <name evidence="4" type="ORF">NUU61_000304</name>
</gene>
<dbReference type="PANTHER" id="PTHR24320:SF152">
    <property type="entry name" value="SHORT-CHAIN DEHYDROGENASE_REDUCTASE FAMILY PROTEIN"/>
    <property type="match status" value="1"/>
</dbReference>
<evidence type="ECO:0000256" key="2">
    <source>
        <dbReference type="ARBA" id="ARBA00022857"/>
    </source>
</evidence>
<name>A0A9W9GAQ8_9EURO</name>